<dbReference type="Pfam" id="PF00126">
    <property type="entry name" value="HTH_1"/>
    <property type="match status" value="1"/>
</dbReference>
<comment type="similarity">
    <text evidence="1">Belongs to the LysR transcriptional regulatory family.</text>
</comment>
<proteinExistence type="inferred from homology"/>
<dbReference type="AlphaFoldDB" id="A0A975U8Z8"/>
<evidence type="ECO:0000256" key="2">
    <source>
        <dbReference type="ARBA" id="ARBA00023015"/>
    </source>
</evidence>
<accession>A0A975U8Z8</accession>
<dbReference type="Proteomes" id="UP000694232">
    <property type="component" value="Chromosome 1"/>
</dbReference>
<keyword evidence="3" id="KW-0238">DNA-binding</keyword>
<dbReference type="Pfam" id="PF03466">
    <property type="entry name" value="LysR_substrate"/>
    <property type="match status" value="1"/>
</dbReference>
<evidence type="ECO:0000259" key="5">
    <source>
        <dbReference type="PROSITE" id="PS50931"/>
    </source>
</evidence>
<evidence type="ECO:0000313" key="7">
    <source>
        <dbReference type="Proteomes" id="UP000694232"/>
    </source>
</evidence>
<organism evidence="6 7">
    <name type="scientific">Vibrio ostreae</name>
    <dbReference type="NCBI Taxonomy" id="2841925"/>
    <lineage>
        <taxon>Bacteria</taxon>
        <taxon>Pseudomonadati</taxon>
        <taxon>Pseudomonadota</taxon>
        <taxon>Gammaproteobacteria</taxon>
        <taxon>Vibrionales</taxon>
        <taxon>Vibrionaceae</taxon>
        <taxon>Vibrio</taxon>
    </lineage>
</organism>
<dbReference type="FunFam" id="1.10.10.10:FF:000001">
    <property type="entry name" value="LysR family transcriptional regulator"/>
    <property type="match status" value="1"/>
</dbReference>
<protein>
    <submittedName>
        <fullName evidence="6">LysR family transcriptional regulator</fullName>
    </submittedName>
</protein>
<dbReference type="EMBL" id="CP076643">
    <property type="protein sequence ID" value="QXO17288.1"/>
    <property type="molecule type" value="Genomic_DNA"/>
</dbReference>
<keyword evidence="7" id="KW-1185">Reference proteome</keyword>
<dbReference type="GO" id="GO:0000976">
    <property type="term" value="F:transcription cis-regulatory region binding"/>
    <property type="evidence" value="ECO:0007669"/>
    <property type="project" value="TreeGrafter"/>
</dbReference>
<keyword evidence="2" id="KW-0805">Transcription regulation</keyword>
<feature type="domain" description="HTH lysR-type" evidence="5">
    <location>
        <begin position="8"/>
        <end position="65"/>
    </location>
</feature>
<dbReference type="InterPro" id="IPR000847">
    <property type="entry name" value="LysR_HTH_N"/>
</dbReference>
<dbReference type="KEGG" id="vos:KNV97_18095"/>
<gene>
    <name evidence="6" type="ORF">KNV97_18095</name>
</gene>
<sequence>MKWGSISFDWNQTRAFLVTAETGTMSAAARALKTTQPTLSRQISALEEHLGTTLFYRSGNELKLTRSGQDLLVIARKMGETADQFSILARANATNEGDKVTISTCEVTGIYRMPDILDKLIKVDPNISTEIIVTNDSSDLMQGEADIAIRCYKPSNANLIIKKLGNEVINLYGTPQYIESLLRLPRKQLINDMRIITFYDYKPALDHLAKFNINLKNSNFHISTASFPAQIMLAKRSLGLIYLAKDIASHETELSIFPESIVSSISVPIWIVSNKELRINKKVKKTFDFISNELIDKLKYKNI</sequence>
<evidence type="ECO:0000256" key="4">
    <source>
        <dbReference type="ARBA" id="ARBA00023163"/>
    </source>
</evidence>
<dbReference type="GO" id="GO:0003700">
    <property type="term" value="F:DNA-binding transcription factor activity"/>
    <property type="evidence" value="ECO:0007669"/>
    <property type="project" value="InterPro"/>
</dbReference>
<reference evidence="6" key="1">
    <citation type="submission" date="2021-06" db="EMBL/GenBank/DDBJ databases">
        <title>Vibrio nov. sp., novel gut bacterium isolated from Yellow Sea oyster.</title>
        <authorList>
            <person name="Muhammad N."/>
            <person name="Nguyen T.H."/>
            <person name="Lee Y.-J."/>
            <person name="Ko J."/>
            <person name="Kim S.-G."/>
        </authorList>
    </citation>
    <scope>NUCLEOTIDE SEQUENCE</scope>
    <source>
        <strain evidence="6">OG9-811</strain>
    </source>
</reference>
<evidence type="ECO:0000256" key="3">
    <source>
        <dbReference type="ARBA" id="ARBA00023125"/>
    </source>
</evidence>
<evidence type="ECO:0000256" key="1">
    <source>
        <dbReference type="ARBA" id="ARBA00009437"/>
    </source>
</evidence>
<dbReference type="PANTHER" id="PTHR30126">
    <property type="entry name" value="HTH-TYPE TRANSCRIPTIONAL REGULATOR"/>
    <property type="match status" value="1"/>
</dbReference>
<keyword evidence="4" id="KW-0804">Transcription</keyword>
<dbReference type="PROSITE" id="PS50931">
    <property type="entry name" value="HTH_LYSR"/>
    <property type="match status" value="1"/>
</dbReference>
<dbReference type="RefSeq" id="WP_218562515.1">
    <property type="nucleotide sequence ID" value="NZ_CP076643.1"/>
</dbReference>
<evidence type="ECO:0000313" key="6">
    <source>
        <dbReference type="EMBL" id="QXO17288.1"/>
    </source>
</evidence>
<name>A0A975U8Z8_9VIBR</name>
<dbReference type="PANTHER" id="PTHR30126:SF21">
    <property type="entry name" value="TRANSCRIPTIONAL REGULATOR-RELATED"/>
    <property type="match status" value="1"/>
</dbReference>
<dbReference type="InterPro" id="IPR005119">
    <property type="entry name" value="LysR_subst-bd"/>
</dbReference>